<reference evidence="2 3" key="1">
    <citation type="submission" date="2019-03" db="EMBL/GenBank/DDBJ databases">
        <title>Luteimonas zhaokaii sp.nov., isolated from the rectal contents of Plateau pika in Yushu, Qinghai Province, China.</title>
        <authorList>
            <person name="Zhang G."/>
        </authorList>
    </citation>
    <scope>NUCLEOTIDE SEQUENCE [LARGE SCALE GENOMIC DNA]</scope>
    <source>
        <strain evidence="2 3">THG-MD21</strain>
    </source>
</reference>
<dbReference type="AlphaFoldDB" id="A0A4R5U8J5"/>
<sequence length="212" mass="23070">MLQSLLDYAPLTSAAMAGLTALIWVVYLTAFLASYRRQRRPSILITSGAGRGMAAHCLVTNLGLEPIYLLDIMLDLTRPDGSRVRAVIPERNERLPGDDQAGLDEARGATNVGPLRSGEEIDIGRFRTLIERACAENPDVQADMPLSHLEVTVVTITAAGAALCAASRGYRVETRVGVTRLCATSIKATQIQGPFARRRLARELAQRLGTWR</sequence>
<evidence type="ECO:0000256" key="1">
    <source>
        <dbReference type="SAM" id="Phobius"/>
    </source>
</evidence>
<keyword evidence="1" id="KW-0472">Membrane</keyword>
<protein>
    <submittedName>
        <fullName evidence="2">Uncharacterized protein</fullName>
    </submittedName>
</protein>
<dbReference type="RefSeq" id="WP_133393767.1">
    <property type="nucleotide sequence ID" value="NZ_SMTG01000004.1"/>
</dbReference>
<dbReference type="OrthoDB" id="6181469at2"/>
<dbReference type="Proteomes" id="UP000295543">
    <property type="component" value="Unassembled WGS sequence"/>
</dbReference>
<gene>
    <name evidence="2" type="ORF">E2F49_10070</name>
</gene>
<name>A0A4R5U8J5_9GAMM</name>
<keyword evidence="1" id="KW-1133">Transmembrane helix</keyword>
<dbReference type="EMBL" id="SMTG01000004">
    <property type="protein sequence ID" value="TDK30693.1"/>
    <property type="molecule type" value="Genomic_DNA"/>
</dbReference>
<proteinExistence type="predicted"/>
<keyword evidence="3" id="KW-1185">Reference proteome</keyword>
<accession>A0A4R5U8J5</accession>
<organism evidence="2 3">
    <name type="scientific">Luteimonas terrae</name>
    <dbReference type="NCBI Taxonomy" id="1530191"/>
    <lineage>
        <taxon>Bacteria</taxon>
        <taxon>Pseudomonadati</taxon>
        <taxon>Pseudomonadota</taxon>
        <taxon>Gammaproteobacteria</taxon>
        <taxon>Lysobacterales</taxon>
        <taxon>Lysobacteraceae</taxon>
        <taxon>Luteimonas</taxon>
    </lineage>
</organism>
<feature type="transmembrane region" description="Helical" evidence="1">
    <location>
        <begin position="12"/>
        <end position="33"/>
    </location>
</feature>
<keyword evidence="1" id="KW-0812">Transmembrane</keyword>
<comment type="caution">
    <text evidence="2">The sequence shown here is derived from an EMBL/GenBank/DDBJ whole genome shotgun (WGS) entry which is preliminary data.</text>
</comment>
<evidence type="ECO:0000313" key="3">
    <source>
        <dbReference type="Proteomes" id="UP000295543"/>
    </source>
</evidence>
<evidence type="ECO:0000313" key="2">
    <source>
        <dbReference type="EMBL" id="TDK30693.1"/>
    </source>
</evidence>